<name>B5EWE8_SALA4</name>
<sequence>MAVFFARVWLGKDEENSYNILNASFDFVHAAKVLDNKSLLLISDFFKDPFWP</sequence>
<dbReference type="AlphaFoldDB" id="B5EWE8"/>
<proteinExistence type="predicted"/>
<evidence type="ECO:0000313" key="2">
    <source>
        <dbReference type="Proteomes" id="UP000008819"/>
    </source>
</evidence>
<dbReference type="HOGENOM" id="CLU_3084478_0_0_6"/>
<organism evidence="1 2">
    <name type="scientific">Salmonella agona (strain SL483)</name>
    <dbReference type="NCBI Taxonomy" id="454166"/>
    <lineage>
        <taxon>Bacteria</taxon>
        <taxon>Pseudomonadati</taxon>
        <taxon>Pseudomonadota</taxon>
        <taxon>Gammaproteobacteria</taxon>
        <taxon>Enterobacterales</taxon>
        <taxon>Enterobacteriaceae</taxon>
        <taxon>Salmonella</taxon>
    </lineage>
</organism>
<dbReference type="EMBL" id="CP001137">
    <property type="protein sequence ID" value="ACH48439.1"/>
    <property type="molecule type" value="Genomic_DNA"/>
</dbReference>
<keyword evidence="1" id="KW-0614">Plasmid</keyword>
<reference evidence="1 2" key="1">
    <citation type="journal article" date="2011" name="J. Bacteriol.">
        <title>Comparative genomics of 28 Salmonella enterica isolates: evidence for CRISPR-mediated adaptive sublineage evolution.</title>
        <authorList>
            <person name="Fricke W.F."/>
            <person name="Mammel M.K."/>
            <person name="McDermott P.F."/>
            <person name="Tartera C."/>
            <person name="White D.G."/>
            <person name="Leclerc J.E."/>
            <person name="Ravel J."/>
            <person name="Cebula T.A."/>
        </authorList>
    </citation>
    <scope>NUCLEOTIDE SEQUENCE [LARGE SCALE GENOMIC DNA]</scope>
    <source>
        <strain evidence="1 2">SL483</strain>
        <plasmid evidence="2">pSL483</plasmid>
    </source>
</reference>
<accession>B5EWE8</accession>
<dbReference type="Proteomes" id="UP000008819">
    <property type="component" value="Plasmid unnamed"/>
</dbReference>
<evidence type="ECO:0000313" key="1">
    <source>
        <dbReference type="EMBL" id="ACH48439.1"/>
    </source>
</evidence>
<dbReference type="KEGG" id="sea:SeAg_A0010"/>
<geneLocation type="plasmid" evidence="2">
    <name>pSL483</name>
</geneLocation>
<gene>
    <name evidence="1" type="ordered locus">SeAg_A0010</name>
</gene>
<protein>
    <submittedName>
        <fullName evidence="1">Uncharacterized protein</fullName>
    </submittedName>
</protein>